<protein>
    <submittedName>
        <fullName evidence="1">Uncharacterized protein</fullName>
    </submittedName>
</protein>
<dbReference type="KEGG" id="proo:MJB10_03055"/>
<dbReference type="EMBL" id="CP130319">
    <property type="protein sequence ID" value="WNR45146.1"/>
    <property type="molecule type" value="Genomic_DNA"/>
</dbReference>
<dbReference type="AlphaFoldDB" id="A0AA96LRC2"/>
<dbReference type="Proteomes" id="UP001304650">
    <property type="component" value="Chromosome"/>
</dbReference>
<proteinExistence type="predicted"/>
<name>A0AA96LRC2_9BACL</name>
<organism evidence="1 2">
    <name type="scientific">Paenibacillus roseopurpureus</name>
    <dbReference type="NCBI Taxonomy" id="2918901"/>
    <lineage>
        <taxon>Bacteria</taxon>
        <taxon>Bacillati</taxon>
        <taxon>Bacillota</taxon>
        <taxon>Bacilli</taxon>
        <taxon>Bacillales</taxon>
        <taxon>Paenibacillaceae</taxon>
        <taxon>Paenibacillus</taxon>
    </lineage>
</organism>
<reference evidence="1" key="1">
    <citation type="submission" date="2022-02" db="EMBL/GenBank/DDBJ databases">
        <title>Paenibacillus sp. MBLB1832 Whole Genome Shotgun Sequencing.</title>
        <authorList>
            <person name="Hwang C.Y."/>
            <person name="Cho E.-S."/>
            <person name="Seo M.-J."/>
        </authorList>
    </citation>
    <scope>NUCLEOTIDE SEQUENCE</scope>
    <source>
        <strain evidence="1">MBLB1832</strain>
    </source>
</reference>
<accession>A0AA96LRC2</accession>
<gene>
    <name evidence="1" type="ORF">MJB10_03055</name>
</gene>
<evidence type="ECO:0000313" key="1">
    <source>
        <dbReference type="EMBL" id="WNR45146.1"/>
    </source>
</evidence>
<dbReference type="RefSeq" id="WP_314801654.1">
    <property type="nucleotide sequence ID" value="NZ_CP130319.1"/>
</dbReference>
<evidence type="ECO:0000313" key="2">
    <source>
        <dbReference type="Proteomes" id="UP001304650"/>
    </source>
</evidence>
<keyword evidence="2" id="KW-1185">Reference proteome</keyword>
<sequence length="145" mass="16799">MYQFEASEEMVRKMKAIIQETGAISDPIISYTYGIRARNVFRIQKHLEVVIVNCIVYYQDVGIGAYHGKEKVFLAIGQEETSWYAKKTFITKVVKDSIIIVMYTSNHTEKIIIPGYYKEIVRAKDDDSLLIRFKEHLNLLKGSNK</sequence>